<evidence type="ECO:0000256" key="1">
    <source>
        <dbReference type="ARBA" id="ARBA00004984"/>
    </source>
</evidence>
<sequence>MNMKIQYFKGSFFHTPVHGQLEFVEEALLLVNEEGIIQSIVRPTDEMYADTLHAAKQTPDFVELAQGQYFLPGFIDLHVHAPQWPQAGVALDTPLNHWLDECTFPLEAKYEDVDFAKEVYQDLVAHLLAQGTTTVLYFATVHQAASLALAEICGQQGQRGLVGKVVMDLEEMNPSYYRDASAQSAIEETESFILAVKELGKDVKQGIYPVVTPRFVPSCSEEALRGLGDLVQKHHVHVQSHCSESQWAHDFVFERFGKRDTEVLRDFGLLSDKSVMAHCNFLNESDGEIYLETGTAVAHCPISNSYFANSVFPVKKFKEQGLEMGLGTDISGGFSPSLYDNIKQAVMSSRMLEDGVDTNRAFEERGVADSRISVIEAFSLATQGGGEALSLPIGVLKPGYAFDAQVIDIHHPHNRISSFGIFEQPAEILQKILYLATKENIRQVWVQGNLVHQKQLGA</sequence>
<proteinExistence type="inferred from homology"/>
<evidence type="ECO:0000256" key="4">
    <source>
        <dbReference type="ARBA" id="ARBA00022723"/>
    </source>
</evidence>
<evidence type="ECO:0000256" key="2">
    <source>
        <dbReference type="ARBA" id="ARBA00006745"/>
    </source>
</evidence>
<evidence type="ECO:0000256" key="3">
    <source>
        <dbReference type="ARBA" id="ARBA00012781"/>
    </source>
</evidence>
<comment type="similarity">
    <text evidence="2 8">Belongs to the metallo-dependent hydrolases superfamily. ATZ/TRZ family.</text>
</comment>
<evidence type="ECO:0000256" key="5">
    <source>
        <dbReference type="ARBA" id="ARBA00022801"/>
    </source>
</evidence>
<dbReference type="EC" id="3.5.4.3" evidence="3 7"/>
<dbReference type="SUPFAM" id="SSF51556">
    <property type="entry name" value="Metallo-dependent hydrolases"/>
    <property type="match status" value="1"/>
</dbReference>
<keyword evidence="4 8" id="KW-0479">Metal-binding</keyword>
<dbReference type="PANTHER" id="PTHR11271">
    <property type="entry name" value="GUANINE DEAMINASE"/>
    <property type="match status" value="1"/>
</dbReference>
<dbReference type="STRING" id="328396.RU93_GL001760"/>
<keyword evidence="5 8" id="KW-0378">Hydrolase</keyword>
<accession>A0A1L8QUU9</accession>
<evidence type="ECO:0000256" key="8">
    <source>
        <dbReference type="RuleBase" id="RU366009"/>
    </source>
</evidence>
<name>A0A1L8QUU9_9ENTE</name>
<evidence type="ECO:0000256" key="6">
    <source>
        <dbReference type="ARBA" id="ARBA00022833"/>
    </source>
</evidence>
<dbReference type="GO" id="GO:0008270">
    <property type="term" value="F:zinc ion binding"/>
    <property type="evidence" value="ECO:0007669"/>
    <property type="project" value="UniProtKB-UniRule"/>
</dbReference>
<dbReference type="InterPro" id="IPR006680">
    <property type="entry name" value="Amidohydro-rel"/>
</dbReference>
<evidence type="ECO:0000313" key="11">
    <source>
        <dbReference type="Proteomes" id="UP000182149"/>
    </source>
</evidence>
<gene>
    <name evidence="10" type="ORF">RU93_GL001760</name>
</gene>
<dbReference type="GO" id="GO:0006147">
    <property type="term" value="P:guanine catabolic process"/>
    <property type="evidence" value="ECO:0007669"/>
    <property type="project" value="UniProtKB-UniRule"/>
</dbReference>
<dbReference type="GO" id="GO:0005829">
    <property type="term" value="C:cytosol"/>
    <property type="evidence" value="ECO:0007669"/>
    <property type="project" value="TreeGrafter"/>
</dbReference>
<dbReference type="InterPro" id="IPR032466">
    <property type="entry name" value="Metal_Hydrolase"/>
</dbReference>
<evidence type="ECO:0000313" key="10">
    <source>
        <dbReference type="EMBL" id="OJG11273.1"/>
    </source>
</evidence>
<reference evidence="10 11" key="1">
    <citation type="submission" date="2014-12" db="EMBL/GenBank/DDBJ databases">
        <title>Draft genome sequences of 29 type strains of Enterococci.</title>
        <authorList>
            <person name="Zhong Z."/>
            <person name="Sun Z."/>
            <person name="Liu W."/>
            <person name="Zhang W."/>
            <person name="Zhang H."/>
        </authorList>
    </citation>
    <scope>NUCLEOTIDE SEQUENCE [LARGE SCALE GENOMIC DNA]</scope>
    <source>
        <strain evidence="10 11">DSM 17690</strain>
    </source>
</reference>
<keyword evidence="6 8" id="KW-0862">Zinc</keyword>
<comment type="caution">
    <text evidence="10">The sequence shown here is derived from an EMBL/GenBank/DDBJ whole genome shotgun (WGS) entry which is preliminary data.</text>
</comment>
<comment type="cofactor">
    <cofactor evidence="8">
        <name>Zn(2+)</name>
        <dbReference type="ChEBI" id="CHEBI:29105"/>
    </cofactor>
    <text evidence="8">Binds 1 zinc ion per subunit.</text>
</comment>
<dbReference type="InterPro" id="IPR051607">
    <property type="entry name" value="Metallo-dep_hydrolases"/>
</dbReference>
<feature type="domain" description="Amidohydrolase-related" evidence="9">
    <location>
        <begin position="71"/>
        <end position="451"/>
    </location>
</feature>
<dbReference type="GO" id="GO:0008892">
    <property type="term" value="F:guanine deaminase activity"/>
    <property type="evidence" value="ECO:0007669"/>
    <property type="project" value="UniProtKB-UniRule"/>
</dbReference>
<comment type="pathway">
    <text evidence="1 8">Purine metabolism; guanine degradation; xanthine from guanine: step 1/1.</text>
</comment>
<dbReference type="Gene3D" id="3.20.20.140">
    <property type="entry name" value="Metal-dependent hydrolases"/>
    <property type="match status" value="1"/>
</dbReference>
<dbReference type="OrthoDB" id="9807210at2"/>
<dbReference type="Pfam" id="PF01979">
    <property type="entry name" value="Amidohydro_1"/>
    <property type="match status" value="1"/>
</dbReference>
<evidence type="ECO:0000259" key="9">
    <source>
        <dbReference type="Pfam" id="PF01979"/>
    </source>
</evidence>
<dbReference type="Proteomes" id="UP000182149">
    <property type="component" value="Unassembled WGS sequence"/>
</dbReference>
<comment type="function">
    <text evidence="8">Catalyzes the hydrolytic deamination of guanine, producing xanthine and ammonia.</text>
</comment>
<protein>
    <recommendedName>
        <fullName evidence="3 7">Guanine deaminase</fullName>
        <shortName evidence="8">Guanase</shortName>
        <ecNumber evidence="3 7">3.5.4.3</ecNumber>
    </recommendedName>
    <alternativeName>
        <fullName evidence="8">Guanine aminohydrolase</fullName>
    </alternativeName>
</protein>
<comment type="catalytic activity">
    <reaction evidence="8">
        <text>guanine + H2O + H(+) = xanthine + NH4(+)</text>
        <dbReference type="Rhea" id="RHEA:14665"/>
        <dbReference type="ChEBI" id="CHEBI:15377"/>
        <dbReference type="ChEBI" id="CHEBI:15378"/>
        <dbReference type="ChEBI" id="CHEBI:16235"/>
        <dbReference type="ChEBI" id="CHEBI:17712"/>
        <dbReference type="ChEBI" id="CHEBI:28938"/>
        <dbReference type="EC" id="3.5.4.3"/>
    </reaction>
</comment>
<keyword evidence="11" id="KW-1185">Reference proteome</keyword>
<dbReference type="InterPro" id="IPR011059">
    <property type="entry name" value="Metal-dep_hydrolase_composite"/>
</dbReference>
<dbReference type="InterPro" id="IPR014311">
    <property type="entry name" value="Guanine_deaminase"/>
</dbReference>
<dbReference type="UniPathway" id="UPA00603">
    <property type="reaction ID" value="UER00660"/>
</dbReference>
<dbReference type="AlphaFoldDB" id="A0A1L8QUU9"/>
<evidence type="ECO:0000256" key="7">
    <source>
        <dbReference type="NCBIfam" id="TIGR02967"/>
    </source>
</evidence>
<dbReference type="PANTHER" id="PTHR11271:SF6">
    <property type="entry name" value="GUANINE DEAMINASE"/>
    <property type="match status" value="1"/>
</dbReference>
<dbReference type="Gene3D" id="2.30.40.10">
    <property type="entry name" value="Urease, subunit C, domain 1"/>
    <property type="match status" value="1"/>
</dbReference>
<organism evidence="10 11">
    <name type="scientific">Enterococcus aquimarinus</name>
    <dbReference type="NCBI Taxonomy" id="328396"/>
    <lineage>
        <taxon>Bacteria</taxon>
        <taxon>Bacillati</taxon>
        <taxon>Bacillota</taxon>
        <taxon>Bacilli</taxon>
        <taxon>Lactobacillales</taxon>
        <taxon>Enterococcaceae</taxon>
        <taxon>Enterococcus</taxon>
    </lineage>
</organism>
<dbReference type="EMBL" id="JXKD01000004">
    <property type="protein sequence ID" value="OJG11273.1"/>
    <property type="molecule type" value="Genomic_DNA"/>
</dbReference>
<dbReference type="NCBIfam" id="TIGR02967">
    <property type="entry name" value="guan_deamin"/>
    <property type="match status" value="1"/>
</dbReference>